<evidence type="ECO:0008006" key="3">
    <source>
        <dbReference type="Google" id="ProtNLM"/>
    </source>
</evidence>
<dbReference type="InterPro" id="IPR012337">
    <property type="entry name" value="RNaseH-like_sf"/>
</dbReference>
<feature type="compositionally biased region" description="Polar residues" evidence="1">
    <location>
        <begin position="148"/>
        <end position="162"/>
    </location>
</feature>
<protein>
    <recommendedName>
        <fullName evidence="3">Tick transposon</fullName>
    </recommendedName>
</protein>
<name>L7M3S1_RHIPC</name>
<evidence type="ECO:0000256" key="1">
    <source>
        <dbReference type="SAM" id="MobiDB-lite"/>
    </source>
</evidence>
<dbReference type="Gene3D" id="3.30.420.10">
    <property type="entry name" value="Ribonuclease H-like superfamily/Ribonuclease H"/>
    <property type="match status" value="1"/>
</dbReference>
<reference evidence="2" key="2">
    <citation type="journal article" date="2015" name="J. Proteomics">
        <title>Sexual differences in the sialomes of the zebra tick, Rhipicephalus pulchellus.</title>
        <authorList>
            <person name="Tan A.W."/>
            <person name="Francischetti I.M."/>
            <person name="Slovak M."/>
            <person name="Kini R.M."/>
            <person name="Ribeiro J.M."/>
        </authorList>
    </citation>
    <scope>NUCLEOTIDE SEQUENCE</scope>
    <source>
        <tissue evidence="2">Salivary gland</tissue>
    </source>
</reference>
<accession>L7M3S1</accession>
<dbReference type="EMBL" id="GACK01007241">
    <property type="protein sequence ID" value="JAA57793.1"/>
    <property type="molecule type" value="mRNA"/>
</dbReference>
<feature type="compositionally biased region" description="Basic and acidic residues" evidence="1">
    <location>
        <begin position="138"/>
        <end position="147"/>
    </location>
</feature>
<dbReference type="AlphaFoldDB" id="L7M3S1"/>
<proteinExistence type="evidence at transcript level"/>
<organism evidence="2">
    <name type="scientific">Rhipicephalus pulchellus</name>
    <name type="common">Yellow backed tick</name>
    <name type="synonym">Dermacentor pulchellus</name>
    <dbReference type="NCBI Taxonomy" id="72859"/>
    <lineage>
        <taxon>Eukaryota</taxon>
        <taxon>Metazoa</taxon>
        <taxon>Ecdysozoa</taxon>
        <taxon>Arthropoda</taxon>
        <taxon>Chelicerata</taxon>
        <taxon>Arachnida</taxon>
        <taxon>Acari</taxon>
        <taxon>Parasitiformes</taxon>
        <taxon>Ixodida</taxon>
        <taxon>Ixodoidea</taxon>
        <taxon>Ixodidae</taxon>
        <taxon>Rhipicephalinae</taxon>
        <taxon>Rhipicephalus</taxon>
        <taxon>Rhipicephalus</taxon>
    </lineage>
</organism>
<dbReference type="InterPro" id="IPR036397">
    <property type="entry name" value="RNaseH_sf"/>
</dbReference>
<dbReference type="SUPFAM" id="SSF53098">
    <property type="entry name" value="Ribonuclease H-like"/>
    <property type="match status" value="1"/>
</dbReference>
<dbReference type="GO" id="GO:0003676">
    <property type="term" value="F:nucleic acid binding"/>
    <property type="evidence" value="ECO:0007669"/>
    <property type="project" value="InterPro"/>
</dbReference>
<evidence type="ECO:0000313" key="2">
    <source>
        <dbReference type="EMBL" id="JAA57793.1"/>
    </source>
</evidence>
<sequence>MHPEHNIGRRLARARTILCQVSNEERGVAFVDAASHANRKAFVAVVVDKAGRVVNSATVRTTDPIIAEQVAIALALTMDEIEVIYSDSSAALRGFAKGTVSEDTLRILRGKDITHHLLSWFPAHLGQIKDSPPNLNEAAHEAARDLSNRTSPGMRSTSEGDNWEIPTTYNELTKHFYLSRRIFPPPHKNLSRPQALTLRLLQTRTYPTLKMLNIIYPELYPSNVCPHCGEIASLEHMLWQCTKFAHLPNITSARWEAAIRSSSLADQLWAVHQAREAAEGLSLSVPTWERPATQ</sequence>
<reference evidence="2" key="1">
    <citation type="submission" date="2012-11" db="EMBL/GenBank/DDBJ databases">
        <authorList>
            <person name="Lucero-Rivera Y.E."/>
            <person name="Tovar-Ramirez D."/>
        </authorList>
    </citation>
    <scope>NUCLEOTIDE SEQUENCE</scope>
    <source>
        <tissue evidence="2">Salivary gland</tissue>
    </source>
</reference>
<feature type="region of interest" description="Disordered" evidence="1">
    <location>
        <begin position="138"/>
        <end position="162"/>
    </location>
</feature>